<dbReference type="Proteomes" id="UP001206925">
    <property type="component" value="Unassembled WGS sequence"/>
</dbReference>
<keyword evidence="2" id="KW-1185">Reference proteome</keyword>
<reference evidence="1" key="1">
    <citation type="submission" date="2022-06" db="EMBL/GenBank/DDBJ databases">
        <title>Uncovering the hologenomic basis of an extraordinary plant invasion.</title>
        <authorList>
            <person name="Bieker V.C."/>
            <person name="Martin M.D."/>
            <person name="Gilbert T."/>
            <person name="Hodgins K."/>
            <person name="Battlay P."/>
            <person name="Petersen B."/>
            <person name="Wilson J."/>
        </authorList>
    </citation>
    <scope>NUCLEOTIDE SEQUENCE</scope>
    <source>
        <strain evidence="1">AA19_3_7</strain>
        <tissue evidence="1">Leaf</tissue>
    </source>
</reference>
<organism evidence="1 2">
    <name type="scientific">Ambrosia artemisiifolia</name>
    <name type="common">Common ragweed</name>
    <dbReference type="NCBI Taxonomy" id="4212"/>
    <lineage>
        <taxon>Eukaryota</taxon>
        <taxon>Viridiplantae</taxon>
        <taxon>Streptophyta</taxon>
        <taxon>Embryophyta</taxon>
        <taxon>Tracheophyta</taxon>
        <taxon>Spermatophyta</taxon>
        <taxon>Magnoliopsida</taxon>
        <taxon>eudicotyledons</taxon>
        <taxon>Gunneridae</taxon>
        <taxon>Pentapetalae</taxon>
        <taxon>asterids</taxon>
        <taxon>campanulids</taxon>
        <taxon>Asterales</taxon>
        <taxon>Asteraceae</taxon>
        <taxon>Asteroideae</taxon>
        <taxon>Heliantheae alliance</taxon>
        <taxon>Heliantheae</taxon>
        <taxon>Ambrosia</taxon>
    </lineage>
</organism>
<name>A0AAD5GSU5_AMBAR</name>
<evidence type="ECO:0000313" key="2">
    <source>
        <dbReference type="Proteomes" id="UP001206925"/>
    </source>
</evidence>
<proteinExistence type="predicted"/>
<evidence type="ECO:0000313" key="1">
    <source>
        <dbReference type="EMBL" id="KAI7751181.1"/>
    </source>
</evidence>
<comment type="caution">
    <text evidence="1">The sequence shown here is derived from an EMBL/GenBank/DDBJ whole genome shotgun (WGS) entry which is preliminary data.</text>
</comment>
<protein>
    <submittedName>
        <fullName evidence="1">Uncharacterized protein</fullName>
    </submittedName>
</protein>
<dbReference type="AlphaFoldDB" id="A0AAD5GSU5"/>
<sequence length="81" mass="9396">MTNEYGGTILKQLQRLGTSLDCSRECFTMDEKGQMLLYKEGIISGFNEVFMISQVGMCIVNYNIQVDYHDIEDKTQTWWSV</sequence>
<dbReference type="EMBL" id="JAMZMK010005955">
    <property type="protein sequence ID" value="KAI7751181.1"/>
    <property type="molecule type" value="Genomic_DNA"/>
</dbReference>
<accession>A0AAD5GSU5</accession>
<gene>
    <name evidence="1" type="ORF">M8C21_027793</name>
</gene>